<evidence type="ECO:0000256" key="4">
    <source>
        <dbReference type="ARBA" id="ARBA00022692"/>
    </source>
</evidence>
<dbReference type="PROSITE" id="PS50928">
    <property type="entry name" value="ABC_TM1"/>
    <property type="match status" value="1"/>
</dbReference>
<keyword evidence="5 7" id="KW-1133">Transmembrane helix</keyword>
<dbReference type="PANTHER" id="PTHR43386">
    <property type="entry name" value="OLIGOPEPTIDE TRANSPORT SYSTEM PERMEASE PROTEIN APPC"/>
    <property type="match status" value="1"/>
</dbReference>
<evidence type="ECO:0000259" key="8">
    <source>
        <dbReference type="PROSITE" id="PS50928"/>
    </source>
</evidence>
<feature type="transmembrane region" description="Helical" evidence="7">
    <location>
        <begin position="114"/>
        <end position="139"/>
    </location>
</feature>
<dbReference type="GO" id="GO:0055085">
    <property type="term" value="P:transmembrane transport"/>
    <property type="evidence" value="ECO:0007669"/>
    <property type="project" value="InterPro"/>
</dbReference>
<organism evidence="9">
    <name type="scientific">Thermorudis peleae</name>
    <dbReference type="NCBI Taxonomy" id="1382356"/>
    <lineage>
        <taxon>Bacteria</taxon>
        <taxon>Pseudomonadati</taxon>
        <taxon>Thermomicrobiota</taxon>
        <taxon>Thermomicrobia</taxon>
        <taxon>Thermomicrobia incertae sedis</taxon>
        <taxon>Thermorudis</taxon>
    </lineage>
</organism>
<feature type="transmembrane region" description="Helical" evidence="7">
    <location>
        <begin position="234"/>
        <end position="259"/>
    </location>
</feature>
<dbReference type="GO" id="GO:0005886">
    <property type="term" value="C:plasma membrane"/>
    <property type="evidence" value="ECO:0007669"/>
    <property type="project" value="UniProtKB-SubCell"/>
</dbReference>
<dbReference type="Pfam" id="PF00528">
    <property type="entry name" value="BPD_transp_1"/>
    <property type="match status" value="1"/>
</dbReference>
<dbReference type="SUPFAM" id="SSF161098">
    <property type="entry name" value="MetI-like"/>
    <property type="match status" value="1"/>
</dbReference>
<dbReference type="EMBL" id="DSIY01000005">
    <property type="protein sequence ID" value="HEG89867.1"/>
    <property type="molecule type" value="Genomic_DNA"/>
</dbReference>
<feature type="transmembrane region" description="Helical" evidence="7">
    <location>
        <begin position="282"/>
        <end position="304"/>
    </location>
</feature>
<proteinExistence type="inferred from homology"/>
<accession>A0A831T9N8</accession>
<keyword evidence="3" id="KW-1003">Cell membrane</keyword>
<dbReference type="InterPro" id="IPR050366">
    <property type="entry name" value="BP-dependent_transpt_permease"/>
</dbReference>
<comment type="subcellular location">
    <subcellularLocation>
        <location evidence="1 7">Cell membrane</location>
        <topology evidence="1 7">Multi-pass membrane protein</topology>
    </subcellularLocation>
</comment>
<evidence type="ECO:0000313" key="9">
    <source>
        <dbReference type="EMBL" id="HEG89867.1"/>
    </source>
</evidence>
<evidence type="ECO:0000256" key="6">
    <source>
        <dbReference type="ARBA" id="ARBA00023136"/>
    </source>
</evidence>
<dbReference type="PANTHER" id="PTHR43386:SF1">
    <property type="entry name" value="D,D-DIPEPTIDE TRANSPORT SYSTEM PERMEASE PROTEIN DDPC-RELATED"/>
    <property type="match status" value="1"/>
</dbReference>
<dbReference type="AlphaFoldDB" id="A0A831T9N8"/>
<comment type="similarity">
    <text evidence="7">Belongs to the binding-protein-dependent transport system permease family.</text>
</comment>
<dbReference type="InterPro" id="IPR000515">
    <property type="entry name" value="MetI-like"/>
</dbReference>
<dbReference type="Pfam" id="PF12911">
    <property type="entry name" value="OppC_N"/>
    <property type="match status" value="1"/>
</dbReference>
<dbReference type="CDD" id="cd06261">
    <property type="entry name" value="TM_PBP2"/>
    <property type="match status" value="1"/>
</dbReference>
<dbReference type="Gene3D" id="1.10.3720.10">
    <property type="entry name" value="MetI-like"/>
    <property type="match status" value="1"/>
</dbReference>
<keyword evidence="2 7" id="KW-0813">Transport</keyword>
<feature type="transmembrane region" description="Helical" evidence="7">
    <location>
        <begin position="176"/>
        <end position="195"/>
    </location>
</feature>
<feature type="domain" description="ABC transmembrane type-1" evidence="8">
    <location>
        <begin position="112"/>
        <end position="304"/>
    </location>
</feature>
<evidence type="ECO:0000256" key="3">
    <source>
        <dbReference type="ARBA" id="ARBA00022475"/>
    </source>
</evidence>
<name>A0A831T9N8_9BACT</name>
<feature type="transmembrane region" description="Helical" evidence="7">
    <location>
        <begin position="47"/>
        <end position="69"/>
    </location>
</feature>
<evidence type="ECO:0000256" key="5">
    <source>
        <dbReference type="ARBA" id="ARBA00022989"/>
    </source>
</evidence>
<evidence type="ECO:0000256" key="7">
    <source>
        <dbReference type="RuleBase" id="RU363032"/>
    </source>
</evidence>
<comment type="caution">
    <text evidence="9">The sequence shown here is derived from an EMBL/GenBank/DDBJ whole genome shotgun (WGS) entry which is preliminary data.</text>
</comment>
<reference evidence="9" key="1">
    <citation type="journal article" date="2020" name="mSystems">
        <title>Genome- and Community-Level Interaction Insights into Carbon Utilization and Element Cycling Functions of Hydrothermarchaeota in Hydrothermal Sediment.</title>
        <authorList>
            <person name="Zhou Z."/>
            <person name="Liu Y."/>
            <person name="Xu W."/>
            <person name="Pan J."/>
            <person name="Luo Z.H."/>
            <person name="Li M."/>
        </authorList>
    </citation>
    <scope>NUCLEOTIDE SEQUENCE [LARGE SCALE GENOMIC DNA]</scope>
    <source>
        <strain evidence="9">SpSt-210</strain>
    </source>
</reference>
<gene>
    <name evidence="9" type="ORF">ENP34_00235</name>
</gene>
<evidence type="ECO:0000256" key="2">
    <source>
        <dbReference type="ARBA" id="ARBA00022448"/>
    </source>
</evidence>
<dbReference type="InterPro" id="IPR035906">
    <property type="entry name" value="MetI-like_sf"/>
</dbReference>
<evidence type="ECO:0000256" key="1">
    <source>
        <dbReference type="ARBA" id="ARBA00004651"/>
    </source>
</evidence>
<keyword evidence="6 7" id="KW-0472">Membrane</keyword>
<protein>
    <submittedName>
        <fullName evidence="9">ABC transporter permease</fullName>
    </submittedName>
</protein>
<feature type="transmembrane region" description="Helical" evidence="7">
    <location>
        <begin position="151"/>
        <end position="170"/>
    </location>
</feature>
<sequence>MIDRDATFERAELSTGLPRATALEELVSERPESPWRLTGRRFLRHRLAVVSAVFLLALFLVALLAPWIAPYDPNAIDLQLAQFGRPAEPSLAHPMGSDQVGRDLLSRLIYGSRVSLAVGFLATGISIMVGAALGAIAGYLGRWVDMAIMRLADLLLAFPPLLFLMGVLAGFRSPTILIISAAIGVIGWMNVARLVRGEFLTLRTREYAEAARAIGVPTWAIIFRELLPNAMGPIIVAATLSIPAAILTESTLSFLGFGIQPPTASWGNMLQNAFTYLRDYRAWWMGFYPGLMIALTVLAFNFVGDGLRDALDPRSRID</sequence>
<dbReference type="InterPro" id="IPR025966">
    <property type="entry name" value="OppC_N"/>
</dbReference>
<keyword evidence="4 7" id="KW-0812">Transmembrane</keyword>